<dbReference type="SUPFAM" id="SSF52540">
    <property type="entry name" value="P-loop containing nucleoside triphosphate hydrolases"/>
    <property type="match status" value="1"/>
</dbReference>
<protein>
    <recommendedName>
        <fullName evidence="5">G domain-containing protein</fullName>
    </recommendedName>
</protein>
<dbReference type="OrthoDB" id="8954335at2759"/>
<proteinExistence type="predicted"/>
<evidence type="ECO:0000313" key="3">
    <source>
        <dbReference type="EMBL" id="KAF9584037.1"/>
    </source>
</evidence>
<reference evidence="3" key="1">
    <citation type="journal article" date="2020" name="Fungal Divers.">
        <title>Resolving the Mortierellaceae phylogeny through synthesis of multi-gene phylogenetics and phylogenomics.</title>
        <authorList>
            <person name="Vandepol N."/>
            <person name="Liber J."/>
            <person name="Desiro A."/>
            <person name="Na H."/>
            <person name="Kennedy M."/>
            <person name="Barry K."/>
            <person name="Grigoriev I.V."/>
            <person name="Miller A.N."/>
            <person name="O'Donnell K."/>
            <person name="Stajich J.E."/>
            <person name="Bonito G."/>
        </authorList>
    </citation>
    <scope>NUCLEOTIDE SEQUENCE</scope>
    <source>
        <strain evidence="3">KOD1015</strain>
    </source>
</reference>
<name>A0A9P6KGP0_9FUNG</name>
<feature type="region of interest" description="Disordered" evidence="2">
    <location>
        <begin position="1"/>
        <end position="79"/>
    </location>
</feature>
<evidence type="ECO:0008006" key="5">
    <source>
        <dbReference type="Google" id="ProtNLM"/>
    </source>
</evidence>
<sequence>MPLGRIETSVQPHGDLVTRHNHQTERLHHRQSLPQHAAEVETQAPPIPPKEFSRSTDSQASKGDSPHRKSSHPSPTFLEKSGAVPVINILVLGETQSGKSTFIEAVRTYVDPTYRTSRDVIGTGVHSHTRDVHMYELYTDFPQYKVYPRSNASSRGSKPIDYRQELNENGYETFEDILNDRKATLSDPIPGELHTTQFNIFDTPGLNDTNLQDELHVANIIKQVKGLDRVNQVLVMIPPVPFTPGFINAIKTYVELLPELCEIIAFVHTRVNYASLHPQNDDYASTLLERMTELGRIIGRDTAPHFLIDSRLDLTTPVRKCITLNTINSVLSAASFNRPVSFSTSLVSKTRKMSDIDNSVYSICMGAIGSIENTLISMDQKEGRMLHNNMEARIDIQHLSREQQRIDRSLEFFDSPGLCLIFEALWNQWWETPQWRGQFDQRVRRAMAHRRSPGQSQEITENGLIFENIQNRGPISGMGDDHARHYQLRKIYYERSIERLKKEKDETMREARLAVQNFQGYSDNWLATPASARMQPILDKHSRYIDLACRLSSRLMSLQDFSAIVSTGAYMGSFIECTRSVEKFYNDRLDNIPLVDVSYLMQCIPPRSRMVKDVKRTQKGSYPNHSKENNSPTSGVFKGFIKDGVSKARGMYSKGGGSH</sequence>
<dbReference type="Proteomes" id="UP000780801">
    <property type="component" value="Unassembled WGS sequence"/>
</dbReference>
<feature type="region of interest" description="Disordered" evidence="2">
    <location>
        <begin position="612"/>
        <end position="638"/>
    </location>
</feature>
<keyword evidence="1" id="KW-0175">Coiled coil</keyword>
<dbReference type="EMBL" id="JAABOA010000519">
    <property type="protein sequence ID" value="KAF9584037.1"/>
    <property type="molecule type" value="Genomic_DNA"/>
</dbReference>
<accession>A0A9P6KGP0</accession>
<dbReference type="Gene3D" id="3.40.50.300">
    <property type="entry name" value="P-loop containing nucleotide triphosphate hydrolases"/>
    <property type="match status" value="1"/>
</dbReference>
<evidence type="ECO:0000256" key="2">
    <source>
        <dbReference type="SAM" id="MobiDB-lite"/>
    </source>
</evidence>
<gene>
    <name evidence="3" type="ORF">BGW38_007788</name>
</gene>
<dbReference type="AlphaFoldDB" id="A0A9P6KGP0"/>
<evidence type="ECO:0000256" key="1">
    <source>
        <dbReference type="SAM" id="Coils"/>
    </source>
</evidence>
<keyword evidence="4" id="KW-1185">Reference proteome</keyword>
<dbReference type="InterPro" id="IPR027417">
    <property type="entry name" value="P-loop_NTPase"/>
</dbReference>
<organism evidence="3 4">
    <name type="scientific">Lunasporangiospora selenospora</name>
    <dbReference type="NCBI Taxonomy" id="979761"/>
    <lineage>
        <taxon>Eukaryota</taxon>
        <taxon>Fungi</taxon>
        <taxon>Fungi incertae sedis</taxon>
        <taxon>Mucoromycota</taxon>
        <taxon>Mortierellomycotina</taxon>
        <taxon>Mortierellomycetes</taxon>
        <taxon>Mortierellales</taxon>
        <taxon>Mortierellaceae</taxon>
        <taxon>Lunasporangiospora</taxon>
    </lineage>
</organism>
<feature type="coiled-coil region" evidence="1">
    <location>
        <begin position="490"/>
        <end position="517"/>
    </location>
</feature>
<feature type="compositionally biased region" description="Basic and acidic residues" evidence="2">
    <location>
        <begin position="16"/>
        <end position="26"/>
    </location>
</feature>
<comment type="caution">
    <text evidence="3">The sequence shown here is derived from an EMBL/GenBank/DDBJ whole genome shotgun (WGS) entry which is preliminary data.</text>
</comment>
<feature type="compositionally biased region" description="Polar residues" evidence="2">
    <location>
        <begin position="619"/>
        <end position="634"/>
    </location>
</feature>
<evidence type="ECO:0000313" key="4">
    <source>
        <dbReference type="Proteomes" id="UP000780801"/>
    </source>
</evidence>